<feature type="domain" description="HTH CENPB-type" evidence="2">
    <location>
        <begin position="67"/>
        <end position="125"/>
    </location>
</feature>
<evidence type="ECO:0000259" key="2">
    <source>
        <dbReference type="Pfam" id="PF03221"/>
    </source>
</evidence>
<evidence type="ECO:0000313" key="4">
    <source>
        <dbReference type="Proteomes" id="UP000053841"/>
    </source>
</evidence>
<dbReference type="RefSeq" id="XP_007717949.1">
    <property type="nucleotide sequence ID" value="XM_007719759.1"/>
</dbReference>
<proteinExistence type="predicted"/>
<dbReference type="GO" id="GO:0003677">
    <property type="term" value="F:DNA binding"/>
    <property type="evidence" value="ECO:0007669"/>
    <property type="project" value="UniProtKB-KW"/>
</dbReference>
<dbReference type="Proteomes" id="UP000053841">
    <property type="component" value="Unassembled WGS sequence"/>
</dbReference>
<keyword evidence="4" id="KW-1185">Reference proteome</keyword>
<dbReference type="AlphaFoldDB" id="W6XQ91"/>
<accession>W6XQ91</accession>
<reference evidence="3 4" key="1">
    <citation type="journal article" date="2013" name="PLoS Genet.">
        <title>Comparative genome structure, secondary metabolite, and effector coding capacity across Cochliobolus pathogens.</title>
        <authorList>
            <person name="Condon B.J."/>
            <person name="Leng Y."/>
            <person name="Wu D."/>
            <person name="Bushley K.E."/>
            <person name="Ohm R.A."/>
            <person name="Otillar R."/>
            <person name="Martin J."/>
            <person name="Schackwitz W."/>
            <person name="Grimwood J."/>
            <person name="MohdZainudin N."/>
            <person name="Xue C."/>
            <person name="Wang R."/>
            <person name="Manning V.A."/>
            <person name="Dhillon B."/>
            <person name="Tu Z.J."/>
            <person name="Steffenson B.J."/>
            <person name="Salamov A."/>
            <person name="Sun H."/>
            <person name="Lowry S."/>
            <person name="LaButti K."/>
            <person name="Han J."/>
            <person name="Copeland A."/>
            <person name="Lindquist E."/>
            <person name="Barry K."/>
            <person name="Schmutz J."/>
            <person name="Baker S.E."/>
            <person name="Ciuffetti L.M."/>
            <person name="Grigoriev I.V."/>
            <person name="Zhong S."/>
            <person name="Turgeon B.G."/>
        </authorList>
    </citation>
    <scope>NUCLEOTIDE SEQUENCE [LARGE SCALE GENOMIC DNA]</scope>
    <source>
        <strain evidence="3 4">26-R-13</strain>
    </source>
</reference>
<dbReference type="Pfam" id="PF03221">
    <property type="entry name" value="HTH_Tnp_Tc5"/>
    <property type="match status" value="1"/>
</dbReference>
<dbReference type="EMBL" id="KI964882">
    <property type="protein sequence ID" value="EUC27748.1"/>
    <property type="molecule type" value="Genomic_DNA"/>
</dbReference>
<name>W6XQ91_COCC2</name>
<dbReference type="GeneID" id="19144191"/>
<dbReference type="InterPro" id="IPR006600">
    <property type="entry name" value="HTH_CenpB_DNA-bd_dom"/>
</dbReference>
<dbReference type="HOGENOM" id="CLU_157379_0_0_1"/>
<gene>
    <name evidence="3" type="ORF">COCCADRAFT_110880</name>
</gene>
<evidence type="ECO:0000256" key="1">
    <source>
        <dbReference type="ARBA" id="ARBA00023125"/>
    </source>
</evidence>
<keyword evidence="1" id="KW-0238">DNA-binding</keyword>
<evidence type="ECO:0000313" key="3">
    <source>
        <dbReference type="EMBL" id="EUC27748.1"/>
    </source>
</evidence>
<dbReference type="KEGG" id="bze:COCCADRAFT_110880"/>
<organism evidence="3 4">
    <name type="scientific">Cochliobolus carbonum (strain 26-R-13)</name>
    <name type="common">Maize leaf spot fungus</name>
    <name type="synonym">Bipolaris zeicola</name>
    <dbReference type="NCBI Taxonomy" id="930089"/>
    <lineage>
        <taxon>Eukaryota</taxon>
        <taxon>Fungi</taxon>
        <taxon>Dikarya</taxon>
        <taxon>Ascomycota</taxon>
        <taxon>Pezizomycotina</taxon>
        <taxon>Dothideomycetes</taxon>
        <taxon>Pleosporomycetidae</taxon>
        <taxon>Pleosporales</taxon>
        <taxon>Pleosporineae</taxon>
        <taxon>Pleosporaceae</taxon>
        <taxon>Bipolaris</taxon>
    </lineage>
</organism>
<sequence length="165" mass="18713">MLKRYGDYKAVEGRIQEALKALESSPKTSLAVLARQFDVPYYRLYRRARGAQSKSSRPAPNIRLNAAQDLALKAYIDRCDQLGMPALVPQLVGAAQRILDLEHPSGQAPALGKDWVARWLKANPDCRRKKQRQQELNRIALNTVEAYTAHFDALRKVLDKYVIQP</sequence>
<protein>
    <recommendedName>
        <fullName evidence="2">HTH CENPB-type domain-containing protein</fullName>
    </recommendedName>
</protein>
<dbReference type="OrthoDB" id="3794134at2759"/>